<dbReference type="EMBL" id="RSDW01000001">
    <property type="protein sequence ID" value="RSL18932.1"/>
    <property type="molecule type" value="Genomic_DNA"/>
</dbReference>
<keyword evidence="5" id="KW-0732">Signal</keyword>
<dbReference type="AlphaFoldDB" id="A0A3R9PVQ7"/>
<reference evidence="7 8" key="1">
    <citation type="submission" date="2018-12" db="EMBL/GenBank/DDBJ databases">
        <title>Sequencing of bacterial isolates from soil warming experiment in Harvard Forest, Massachusetts, USA.</title>
        <authorList>
            <person name="Deangelis K."/>
        </authorList>
    </citation>
    <scope>NUCLEOTIDE SEQUENCE [LARGE SCALE GENOMIC DNA]</scope>
    <source>
        <strain evidence="7 8">EB153</strain>
    </source>
</reference>
<accession>A0A3R9PVQ7</accession>
<comment type="caution">
    <text evidence="7">The sequence shown here is derived from an EMBL/GenBank/DDBJ whole genome shotgun (WGS) entry which is preliminary data.</text>
</comment>
<dbReference type="PANTHER" id="PTHR42693">
    <property type="entry name" value="ARYLSULFATASE FAMILY MEMBER"/>
    <property type="match status" value="1"/>
</dbReference>
<dbReference type="PROSITE" id="PS00523">
    <property type="entry name" value="SULFATASE_1"/>
    <property type="match status" value="1"/>
</dbReference>
<dbReference type="InterPro" id="IPR050738">
    <property type="entry name" value="Sulfatase"/>
</dbReference>
<dbReference type="Gene3D" id="3.30.1120.10">
    <property type="match status" value="1"/>
</dbReference>
<dbReference type="Gene3D" id="3.40.720.10">
    <property type="entry name" value="Alkaline Phosphatase, subunit A"/>
    <property type="match status" value="1"/>
</dbReference>
<evidence type="ECO:0000313" key="8">
    <source>
        <dbReference type="Proteomes" id="UP000269669"/>
    </source>
</evidence>
<feature type="chain" id="PRO_5018625082" evidence="5">
    <location>
        <begin position="25"/>
        <end position="777"/>
    </location>
</feature>
<evidence type="ECO:0000256" key="3">
    <source>
        <dbReference type="ARBA" id="ARBA00022801"/>
    </source>
</evidence>
<dbReference type="InterPro" id="IPR017850">
    <property type="entry name" value="Alkaline_phosphatase_core_sf"/>
</dbReference>
<sequence length="777" mass="85496">MTSSQIRSACLLATALSFCIPRIAAQEPDRTLLPISPAPFRGTVDSTYATSTPYALAPIHAPAGAPNVLVVLIDDAGYGQSGTFGGLIPTPTLDRLAQGGLRYTRFHVTALCSPTRAELMTGRNHHAVGMGTITNWSTDYPGYNASIPKSAAFLSEILRDNGYATAAFGKWHLIPEREATLSGPFDHWPTHQGFDYFYGFLNGETNQWNPELTLGTQPVEMVPPPGRKDDYTLNEDLADHAIEWIKSEKSLASDRPFFIYLAPGATHAPLQAPKAWIDKFKGQFDMGWDRYREVVFERQKKLGVVPEDAKLTPRPSSIPAWDSLTPDEKKLASRLMEVFAGFMAQTDHEMGRIIDAVAATGQLDNTLIIYIAGDNGASLEGGLKGTDNSMAQINGLPQNITDMVSRLDQLGGPHTTPHYPVGWAWAGNAPFQWGKRIASHLGGTRDPMVVFWPNRIKDAGGVRYQYENVTDILPTVLEATGIPQPTSVNGIKQQPIDGISMLSTFASPSAPPNRTTQYFEMLGNRAIYKDGWIAATRSGLLPWIYTTARESMMQQPWELYHLANDYSEADDLAEQYPDRLKHLQQLFDTEAQKNHVYPLDPRVAGRQERPTGKHFTYYAPTGHLYVSLTPQYENHSHTITAYINVPKEGASGVLLADGAESGGFSLFLKDGKPTYTYNYFERKTTTIASPDPLPPGPATIHLDFAYDGGGIGKGALATLYVNNRFVAKSRIEQTVPMAFSFEDTFDIGEDSASPVGDYQSPFPFTGTIDHINFDISN</sequence>
<dbReference type="Gene3D" id="2.60.120.200">
    <property type="match status" value="1"/>
</dbReference>
<feature type="signal peptide" evidence="5">
    <location>
        <begin position="1"/>
        <end position="24"/>
    </location>
</feature>
<dbReference type="Proteomes" id="UP000269669">
    <property type="component" value="Unassembled WGS sequence"/>
</dbReference>
<dbReference type="InterPro" id="IPR024607">
    <property type="entry name" value="Sulfatase_CS"/>
</dbReference>
<feature type="domain" description="Sulfatase N-terminal" evidence="6">
    <location>
        <begin position="66"/>
        <end position="482"/>
    </location>
</feature>
<dbReference type="SUPFAM" id="SSF49899">
    <property type="entry name" value="Concanavalin A-like lectins/glucanases"/>
    <property type="match status" value="1"/>
</dbReference>
<evidence type="ECO:0000313" key="7">
    <source>
        <dbReference type="EMBL" id="RSL18932.1"/>
    </source>
</evidence>
<evidence type="ECO:0000256" key="1">
    <source>
        <dbReference type="ARBA" id="ARBA00008779"/>
    </source>
</evidence>
<dbReference type="GO" id="GO:0016787">
    <property type="term" value="F:hydrolase activity"/>
    <property type="evidence" value="ECO:0007669"/>
    <property type="project" value="UniProtKB-KW"/>
</dbReference>
<gene>
    <name evidence="7" type="ORF">EDE15_4542</name>
</gene>
<organism evidence="7 8">
    <name type="scientific">Edaphobacter aggregans</name>
    <dbReference type="NCBI Taxonomy" id="570835"/>
    <lineage>
        <taxon>Bacteria</taxon>
        <taxon>Pseudomonadati</taxon>
        <taxon>Acidobacteriota</taxon>
        <taxon>Terriglobia</taxon>
        <taxon>Terriglobales</taxon>
        <taxon>Acidobacteriaceae</taxon>
        <taxon>Edaphobacter</taxon>
    </lineage>
</organism>
<evidence type="ECO:0000256" key="2">
    <source>
        <dbReference type="ARBA" id="ARBA00022723"/>
    </source>
</evidence>
<dbReference type="RefSeq" id="WP_260473017.1">
    <property type="nucleotide sequence ID" value="NZ_RSDW01000001.1"/>
</dbReference>
<evidence type="ECO:0000259" key="6">
    <source>
        <dbReference type="Pfam" id="PF00884"/>
    </source>
</evidence>
<dbReference type="InterPro" id="IPR000917">
    <property type="entry name" value="Sulfatase_N"/>
</dbReference>
<dbReference type="GO" id="GO:0046872">
    <property type="term" value="F:metal ion binding"/>
    <property type="evidence" value="ECO:0007669"/>
    <property type="project" value="UniProtKB-KW"/>
</dbReference>
<protein>
    <submittedName>
        <fullName evidence="7">Arylsulfatase</fullName>
    </submittedName>
</protein>
<keyword evidence="8" id="KW-1185">Reference proteome</keyword>
<comment type="similarity">
    <text evidence="1">Belongs to the sulfatase family.</text>
</comment>
<evidence type="ECO:0000256" key="5">
    <source>
        <dbReference type="SAM" id="SignalP"/>
    </source>
</evidence>
<dbReference type="CDD" id="cd16025">
    <property type="entry name" value="PAS_like"/>
    <property type="match status" value="1"/>
</dbReference>
<dbReference type="SUPFAM" id="SSF53649">
    <property type="entry name" value="Alkaline phosphatase-like"/>
    <property type="match status" value="1"/>
</dbReference>
<keyword evidence="2" id="KW-0479">Metal-binding</keyword>
<dbReference type="InterPro" id="IPR013320">
    <property type="entry name" value="ConA-like_dom_sf"/>
</dbReference>
<dbReference type="Pfam" id="PF00884">
    <property type="entry name" value="Sulfatase"/>
    <property type="match status" value="1"/>
</dbReference>
<proteinExistence type="inferred from homology"/>
<name>A0A3R9PVQ7_9BACT</name>
<evidence type="ECO:0000256" key="4">
    <source>
        <dbReference type="ARBA" id="ARBA00022837"/>
    </source>
</evidence>
<dbReference type="PANTHER" id="PTHR42693:SF43">
    <property type="entry name" value="BLL2667 PROTEIN"/>
    <property type="match status" value="1"/>
</dbReference>
<keyword evidence="3" id="KW-0378">Hydrolase</keyword>
<keyword evidence="4" id="KW-0106">Calcium</keyword>